<reference evidence="1" key="1">
    <citation type="submission" date="2024-05" db="EMBL/GenBank/DDBJ databases">
        <title>Isolation and characterization of the new Streptomyces phages Kamino, Geonosis, Abafar and Scarif infecting a broad range of host species.</title>
        <authorList>
            <person name="Rackow B."/>
            <person name="Rolland C."/>
            <person name="Mohnen I."/>
            <person name="Wittmann J."/>
            <person name="Muesken M."/>
            <person name="Overmann J."/>
            <person name="Frunzke J."/>
        </authorList>
    </citation>
    <scope>NUCLEOTIDE SEQUENCE</scope>
</reference>
<evidence type="ECO:0000313" key="1">
    <source>
        <dbReference type="EMBL" id="XBM95190.1"/>
    </source>
</evidence>
<protein>
    <submittedName>
        <fullName evidence="1">Uncharacterized protein</fullName>
    </submittedName>
</protein>
<organism evidence="1">
    <name type="scientific">Streptomyces phage Scarif</name>
    <dbReference type="NCBI Taxonomy" id="3158858"/>
    <lineage>
        <taxon>Viruses</taxon>
        <taxon>Duplodnaviria</taxon>
        <taxon>Heunggongvirae</taxon>
        <taxon>Uroviricota</taxon>
        <taxon>Caudoviricetes</taxon>
    </lineage>
</organism>
<sequence length="89" mass="10456">MVYEDPTPTRHYDLTQDVILDQNKNPIFRGSPEEVKKTLQAASPDYQDLVMVFEHRFVKIMSVTEYLSIVDLDTNNVEFAPLPKRKWNQ</sequence>
<accession>A0AAU7GXN1</accession>
<name>A0AAU7GXN1_9CAUD</name>
<dbReference type="EMBL" id="PP750868">
    <property type="protein sequence ID" value="XBM95190.1"/>
    <property type="molecule type" value="Genomic_DNA"/>
</dbReference>
<gene>
    <name evidence="1" type="ORF">Scarif_00081</name>
</gene>
<proteinExistence type="predicted"/>